<keyword evidence="4" id="KW-1185">Reference proteome</keyword>
<dbReference type="PROSITE" id="PS51257">
    <property type="entry name" value="PROKAR_LIPOPROTEIN"/>
    <property type="match status" value="1"/>
</dbReference>
<dbReference type="GO" id="GO:0008168">
    <property type="term" value="F:methyltransferase activity"/>
    <property type="evidence" value="ECO:0007669"/>
    <property type="project" value="UniProtKB-KW"/>
</dbReference>
<dbReference type="Gene3D" id="3.40.50.720">
    <property type="entry name" value="NAD(P)-binding Rossmann-like Domain"/>
    <property type="match status" value="1"/>
</dbReference>
<dbReference type="SUPFAM" id="SSF51735">
    <property type="entry name" value="NAD(P)-binding Rossmann-fold domains"/>
    <property type="match status" value="1"/>
</dbReference>
<evidence type="ECO:0000313" key="4">
    <source>
        <dbReference type="Proteomes" id="UP000266188"/>
    </source>
</evidence>
<organism evidence="3 4">
    <name type="scientific">Aspergillus sclerotialis</name>
    <dbReference type="NCBI Taxonomy" id="2070753"/>
    <lineage>
        <taxon>Eukaryota</taxon>
        <taxon>Fungi</taxon>
        <taxon>Dikarya</taxon>
        <taxon>Ascomycota</taxon>
        <taxon>Pezizomycotina</taxon>
        <taxon>Eurotiomycetes</taxon>
        <taxon>Eurotiomycetidae</taxon>
        <taxon>Eurotiales</taxon>
        <taxon>Aspergillaceae</taxon>
        <taxon>Aspergillus</taxon>
        <taxon>Aspergillus subgen. Polypaecilum</taxon>
    </lineage>
</organism>
<dbReference type="Pfam" id="PF13460">
    <property type="entry name" value="NAD_binding_10"/>
    <property type="match status" value="1"/>
</dbReference>
<sequence length="255" mass="27685">MDGQKPTIAFFGATGGCANSCLVLALRAGYCCTALARNPTKLRDLLRQREIPESTIADNLIITTGDVTDIEPVKETLLSNGGPVNFIVCGIGGKPSFENPLRPTLDNPSICQDGMRTILAASRSLAVAETAGKPSLIVVSTTGISGHVRDFPLVMLPLYHWMLKVPHEDKKVMERLIREEMEKPAGERGIQNCSVIRPSLLTDGKEDGLENVQVGFEEAPAVGYTISRKQVGRWMFENLVCKDSEYVGKVVAITV</sequence>
<evidence type="ECO:0000259" key="2">
    <source>
        <dbReference type="Pfam" id="PF13460"/>
    </source>
</evidence>
<dbReference type="PANTHER" id="PTHR15020:SF50">
    <property type="entry name" value="UPF0659 PROTEIN YMR090W"/>
    <property type="match status" value="1"/>
</dbReference>
<dbReference type="AlphaFoldDB" id="A0A3A2ZHV5"/>
<protein>
    <submittedName>
        <fullName evidence="3">UMTA methyltransferase family protein</fullName>
    </submittedName>
</protein>
<dbReference type="EMBL" id="MVGC01000150">
    <property type="protein sequence ID" value="RJE22809.1"/>
    <property type="molecule type" value="Genomic_DNA"/>
</dbReference>
<dbReference type="OrthoDB" id="63935at2759"/>
<keyword evidence="3" id="KW-0808">Transferase</keyword>
<dbReference type="InterPro" id="IPR036291">
    <property type="entry name" value="NAD(P)-bd_dom_sf"/>
</dbReference>
<proteinExistence type="inferred from homology"/>
<accession>A0A3A2ZHV5</accession>
<evidence type="ECO:0000256" key="1">
    <source>
        <dbReference type="ARBA" id="ARBA00038376"/>
    </source>
</evidence>
<keyword evidence="3" id="KW-0489">Methyltransferase</keyword>
<reference evidence="4" key="1">
    <citation type="submission" date="2017-02" db="EMBL/GenBank/DDBJ databases">
        <authorList>
            <person name="Tafer H."/>
            <person name="Lopandic K."/>
        </authorList>
    </citation>
    <scope>NUCLEOTIDE SEQUENCE [LARGE SCALE GENOMIC DNA]</scope>
    <source>
        <strain evidence="4">CBS 366.77</strain>
    </source>
</reference>
<dbReference type="InterPro" id="IPR016040">
    <property type="entry name" value="NAD(P)-bd_dom"/>
</dbReference>
<dbReference type="Proteomes" id="UP000266188">
    <property type="component" value="Unassembled WGS sequence"/>
</dbReference>
<dbReference type="PANTHER" id="PTHR15020">
    <property type="entry name" value="FLAVIN REDUCTASE-RELATED"/>
    <property type="match status" value="1"/>
</dbReference>
<comment type="caution">
    <text evidence="3">The sequence shown here is derived from an EMBL/GenBank/DDBJ whole genome shotgun (WGS) entry which is preliminary data.</text>
</comment>
<evidence type="ECO:0000313" key="3">
    <source>
        <dbReference type="EMBL" id="RJE22809.1"/>
    </source>
</evidence>
<comment type="similarity">
    <text evidence="1">Belongs to the avfA family.</text>
</comment>
<dbReference type="GO" id="GO:0032259">
    <property type="term" value="P:methylation"/>
    <property type="evidence" value="ECO:0007669"/>
    <property type="project" value="UniProtKB-KW"/>
</dbReference>
<gene>
    <name evidence="3" type="ORF">PHISCL_04867</name>
</gene>
<feature type="domain" description="NAD(P)-binding" evidence="2">
    <location>
        <begin position="12"/>
        <end position="238"/>
    </location>
</feature>
<name>A0A3A2ZHV5_9EURO</name>